<name>A0AAV4V087_9ARAC</name>
<protein>
    <recommendedName>
        <fullName evidence="3">Reverse transcriptase domain-containing protein</fullName>
    </recommendedName>
</protein>
<evidence type="ECO:0008006" key="3">
    <source>
        <dbReference type="Google" id="ProtNLM"/>
    </source>
</evidence>
<dbReference type="EMBL" id="BPLQ01012190">
    <property type="protein sequence ID" value="GIY63507.1"/>
    <property type="molecule type" value="Genomic_DNA"/>
</dbReference>
<accession>A0AAV4V087</accession>
<comment type="caution">
    <text evidence="1">The sequence shown here is derived from an EMBL/GenBank/DDBJ whole genome shotgun (WGS) entry which is preliminary data.</text>
</comment>
<dbReference type="Proteomes" id="UP001054837">
    <property type="component" value="Unassembled WGS sequence"/>
</dbReference>
<gene>
    <name evidence="1" type="primary">R1A1-elementORF2_30</name>
    <name evidence="1" type="ORF">CDAR_7991</name>
</gene>
<evidence type="ECO:0000313" key="2">
    <source>
        <dbReference type="Proteomes" id="UP001054837"/>
    </source>
</evidence>
<dbReference type="AlphaFoldDB" id="A0AAV4V087"/>
<evidence type="ECO:0000313" key="1">
    <source>
        <dbReference type="EMBL" id="GIY63507.1"/>
    </source>
</evidence>
<organism evidence="1 2">
    <name type="scientific">Caerostris darwini</name>
    <dbReference type="NCBI Taxonomy" id="1538125"/>
    <lineage>
        <taxon>Eukaryota</taxon>
        <taxon>Metazoa</taxon>
        <taxon>Ecdysozoa</taxon>
        <taxon>Arthropoda</taxon>
        <taxon>Chelicerata</taxon>
        <taxon>Arachnida</taxon>
        <taxon>Araneae</taxon>
        <taxon>Araneomorphae</taxon>
        <taxon>Entelegynae</taxon>
        <taxon>Araneoidea</taxon>
        <taxon>Araneidae</taxon>
        <taxon>Caerostris</taxon>
    </lineage>
</organism>
<keyword evidence="2" id="KW-1185">Reference proteome</keyword>
<reference evidence="1 2" key="1">
    <citation type="submission" date="2021-06" db="EMBL/GenBank/DDBJ databases">
        <title>Caerostris darwini draft genome.</title>
        <authorList>
            <person name="Kono N."/>
            <person name="Arakawa K."/>
        </authorList>
    </citation>
    <scope>NUCLEOTIDE SEQUENCE [LARGE SCALE GENOMIC DNA]</scope>
</reference>
<dbReference type="PANTHER" id="PTHR19446">
    <property type="entry name" value="REVERSE TRANSCRIPTASES"/>
    <property type="match status" value="1"/>
</dbReference>
<proteinExistence type="predicted"/>
<sequence>MLDLSLLPLCPRRGLGTAVAGPAWVPGVCGPVSGCAGWGCCRGSAHQFRVPFGGSFYLLTLTLGPKLQVKRSKTRALRRLYQKESNQQIRTMKLTSYKKNLAEYKRLILAKKKEKFQEYINSITSSTLFGNNFNIITNKKRRTTMKKPIFNSDGNLTSNIQESAVAILDFHFPWSDEVLHSTTLGAQNDFLPISINETEGIINRIKLNKAVGTDGLPGEMVKEIFFANRQWFTDLLNYLLKNGIFPETWKSARIVLLDKENRSLDHPSHFRPICVLPCWGKVFDKIIAERLSFHLEQDQILSNKQFGFRKNRSTILAL</sequence>
<feature type="non-terminal residue" evidence="1">
    <location>
        <position position="318"/>
    </location>
</feature>